<dbReference type="Proteomes" id="UP001638806">
    <property type="component" value="Unassembled WGS sequence"/>
</dbReference>
<evidence type="ECO:0000313" key="1">
    <source>
        <dbReference type="EMBL" id="KAL3960016.1"/>
    </source>
</evidence>
<reference evidence="1" key="1">
    <citation type="submission" date="2024-12" db="EMBL/GenBank/DDBJ databases">
        <title>Comparative genomics and development of molecular markers within Purpureocillium lilacinum and among Purpureocillium species.</title>
        <authorList>
            <person name="Yeh Z.-Y."/>
            <person name="Ni N.-T."/>
            <person name="Lo P.-H."/>
            <person name="Mushyakhwo K."/>
            <person name="Lin C.-F."/>
            <person name="Nai Y.-S."/>
        </authorList>
    </citation>
    <scope>NUCLEOTIDE SEQUENCE</scope>
    <source>
        <strain evidence="1">NCHU-NPUST-175</strain>
    </source>
</reference>
<keyword evidence="2" id="KW-1185">Reference proteome</keyword>
<proteinExistence type="predicted"/>
<comment type="caution">
    <text evidence="1">The sequence shown here is derived from an EMBL/GenBank/DDBJ whole genome shotgun (WGS) entry which is preliminary data.</text>
</comment>
<evidence type="ECO:0000313" key="2">
    <source>
        <dbReference type="Proteomes" id="UP001638806"/>
    </source>
</evidence>
<organism evidence="1 2">
    <name type="scientific">Purpureocillium lilacinum</name>
    <name type="common">Paecilomyces lilacinus</name>
    <dbReference type="NCBI Taxonomy" id="33203"/>
    <lineage>
        <taxon>Eukaryota</taxon>
        <taxon>Fungi</taxon>
        <taxon>Dikarya</taxon>
        <taxon>Ascomycota</taxon>
        <taxon>Pezizomycotina</taxon>
        <taxon>Sordariomycetes</taxon>
        <taxon>Hypocreomycetidae</taxon>
        <taxon>Hypocreales</taxon>
        <taxon>Ophiocordycipitaceae</taxon>
        <taxon>Purpureocillium</taxon>
    </lineage>
</organism>
<dbReference type="EMBL" id="JBGNUJ010000004">
    <property type="protein sequence ID" value="KAL3960016.1"/>
    <property type="molecule type" value="Genomic_DNA"/>
</dbReference>
<accession>A0ACC4DUJ0</accession>
<sequence>MEPLALTFVGVARHHLAVANAVAVAVRRLVCIDVVIIVIVALQAAAVRIRLNDLGCDGLRHGTTLLMALLARPSVVRVPRRSRPCCLLKGRQRRSRRFARPTALCRHRYRGLRLWRHGLALVVRFVFAVLLSHGGWRPRATLWSVCLLLDRLRLQGDDGLLDGFGFIRGAWKTLIEDMSGVLGSLPLGLVDADDSALALPFGSALDCIEFCRARDDAGRGALLGIGDARACVFGSGRLPITGEDVTEGDMPFLNRHLLLLGLAAAGGEGLALLGPVWRRCPSRAARLSLGRGVSKDAAHGAFHGLSAVRSLFHLAALWRRVSIRSRSSDAQTDVGLCSFSRLAALGLLATFSLVPAGEVVGVRVVVLISLVSLRLNGLFPRIASSRSFLGEGLGGSRNGSGAVATCALGVSSLAVSVLWVGPVCGAAPFRLVAELALEVGPHVLDARELAVEGLIGSRYDVVFLLERHQHLLDFESRLSEELAARNIGGIEDAARSGRVGLVRRGAERTARPGPKPLELFCVLMGAEEDAPTPVALLDELEELVFRAKELGVDLLKQCKMSDELLGEGSDGVGEVRYCREDVDGLVARGT</sequence>
<gene>
    <name evidence="1" type="ORF">ACCO45_005133</name>
</gene>
<protein>
    <submittedName>
        <fullName evidence="1">Uncharacterized protein</fullName>
    </submittedName>
</protein>
<name>A0ACC4DUJ0_PURLI</name>